<dbReference type="SUPFAM" id="SSF56925">
    <property type="entry name" value="OMPA-like"/>
    <property type="match status" value="1"/>
</dbReference>
<evidence type="ECO:0000256" key="1">
    <source>
        <dbReference type="SAM" id="SignalP"/>
    </source>
</evidence>
<evidence type="ECO:0000313" key="3">
    <source>
        <dbReference type="Proteomes" id="UP001148203"/>
    </source>
</evidence>
<keyword evidence="1" id="KW-0732">Signal</keyword>
<organism evidence="2 3">
    <name type="scientific">Pseudomonas fontis</name>
    <dbReference type="NCBI Taxonomy" id="2942633"/>
    <lineage>
        <taxon>Bacteria</taxon>
        <taxon>Pseudomonadati</taxon>
        <taxon>Pseudomonadota</taxon>
        <taxon>Gammaproteobacteria</taxon>
        <taxon>Pseudomonadales</taxon>
        <taxon>Pseudomonadaceae</taxon>
        <taxon>Pseudomonas</taxon>
    </lineage>
</organism>
<evidence type="ECO:0000313" key="2">
    <source>
        <dbReference type="EMBL" id="MDD0991587.1"/>
    </source>
</evidence>
<dbReference type="RefSeq" id="WP_273910966.1">
    <property type="nucleotide sequence ID" value="NZ_JAMDGX010000036.1"/>
</dbReference>
<feature type="chain" id="PRO_5045214923" description="Outer membrane protein H1" evidence="1">
    <location>
        <begin position="23"/>
        <end position="202"/>
    </location>
</feature>
<evidence type="ECO:0008006" key="4">
    <source>
        <dbReference type="Google" id="ProtNLM"/>
    </source>
</evidence>
<feature type="signal peptide" evidence="1">
    <location>
        <begin position="1"/>
        <end position="22"/>
    </location>
</feature>
<sequence length="202" mass="21595">MKSLKPLLLAITVFGASSLAMADDGTFAGLTYGQTSDKVKKSGLLSSNPDHATGNTNSIINKDGTWGVRLGQYNDQGRYYLTYDNVSNSHNGLKLRQENLLGSYDLFYPVGSSTKLFGGASAGITKLSQESSGYSRDTDVGYAVGLQAGVLQKVTDNTSVELGYRYLRTNAATELAEHGGDKLGTLRLSSSAQTYLSANYTF</sequence>
<accession>A0ABT5NTV8</accession>
<name>A0ABT5NTV8_9PSED</name>
<keyword evidence="3" id="KW-1185">Reference proteome</keyword>
<reference evidence="2 3" key="1">
    <citation type="submission" date="2022-05" db="EMBL/GenBank/DDBJ databases">
        <title>Novel Pseudomonas spp. Isolated from a Rainbow Trout Aquaculture Facility.</title>
        <authorList>
            <person name="Testerman T."/>
            <person name="Graf J."/>
        </authorList>
    </citation>
    <scope>NUCLEOTIDE SEQUENCE [LARGE SCALE GENOMIC DNA]</scope>
    <source>
        <strain evidence="2 3">ID681</strain>
    </source>
</reference>
<gene>
    <name evidence="2" type="ORF">M5G11_13665</name>
</gene>
<dbReference type="InterPro" id="IPR011250">
    <property type="entry name" value="OMP/PagP_B-barrel"/>
</dbReference>
<dbReference type="EMBL" id="JAMDGY010000032">
    <property type="protein sequence ID" value="MDD0991587.1"/>
    <property type="molecule type" value="Genomic_DNA"/>
</dbReference>
<dbReference type="Gene3D" id="2.40.160.20">
    <property type="match status" value="1"/>
</dbReference>
<proteinExistence type="predicted"/>
<comment type="caution">
    <text evidence="2">The sequence shown here is derived from an EMBL/GenBank/DDBJ whole genome shotgun (WGS) entry which is preliminary data.</text>
</comment>
<protein>
    <recommendedName>
        <fullName evidence="4">Outer membrane protein H1</fullName>
    </recommendedName>
</protein>
<dbReference type="Proteomes" id="UP001148203">
    <property type="component" value="Unassembled WGS sequence"/>
</dbReference>